<dbReference type="InterPro" id="IPR014720">
    <property type="entry name" value="dsRBD_dom"/>
</dbReference>
<sequence length="200" mass="22314">MLQAMDDMLQELQERLGYSFSDPSLLTRAMTHASASGRRRPSNERLEFLGDAVVGLVVSEHLFRSMPRSPEGDMTRIKSAVVSRRTQARVGRALGLPQYLRVDPGLRQRKRYPASMAANAYEAVVGAILVDRGIEAAREFVLRTLAPEVVRAQAGRHGRDYKSVLQQKTQAGAKGAPQYDTVQHEGPDHQRRFLVKVYIG</sequence>
<feature type="domain" description="RNase III" evidence="9">
    <location>
        <begin position="9"/>
        <end position="133"/>
    </location>
</feature>
<dbReference type="PANTHER" id="PTHR11207">
    <property type="entry name" value="RIBONUCLEASE III"/>
    <property type="match status" value="1"/>
</dbReference>
<dbReference type="GO" id="GO:0004525">
    <property type="term" value="F:ribonuclease III activity"/>
    <property type="evidence" value="ECO:0007669"/>
    <property type="project" value="UniProtKB-EC"/>
</dbReference>
<dbReference type="CDD" id="cd10845">
    <property type="entry name" value="DSRM_RNAse_III_family"/>
    <property type="match status" value="1"/>
</dbReference>
<dbReference type="FunFam" id="1.10.1520.10:FF:000001">
    <property type="entry name" value="Ribonuclease 3"/>
    <property type="match status" value="1"/>
</dbReference>
<dbReference type="GO" id="GO:0010468">
    <property type="term" value="P:regulation of gene expression"/>
    <property type="evidence" value="ECO:0007669"/>
    <property type="project" value="TreeGrafter"/>
</dbReference>
<feature type="non-terminal residue" evidence="10">
    <location>
        <position position="200"/>
    </location>
</feature>
<dbReference type="InterPro" id="IPR011907">
    <property type="entry name" value="RNase_III"/>
</dbReference>
<dbReference type="SUPFAM" id="SSF54768">
    <property type="entry name" value="dsRNA-binding domain-like"/>
    <property type="match status" value="1"/>
</dbReference>
<dbReference type="NCBIfam" id="TIGR02191">
    <property type="entry name" value="RNaseIII"/>
    <property type="match status" value="1"/>
</dbReference>
<evidence type="ECO:0000256" key="4">
    <source>
        <dbReference type="ARBA" id="ARBA00022722"/>
    </source>
</evidence>
<comment type="catalytic activity">
    <reaction evidence="1">
        <text>Endonucleolytic cleavage to 5'-phosphomonoester.</text>
        <dbReference type="EC" id="3.1.26.3"/>
    </reaction>
</comment>
<feature type="domain" description="DRBM" evidence="8">
    <location>
        <begin position="160"/>
        <end position="200"/>
    </location>
</feature>
<evidence type="ECO:0000256" key="5">
    <source>
        <dbReference type="ARBA" id="ARBA00022759"/>
    </source>
</evidence>
<dbReference type="InterPro" id="IPR000999">
    <property type="entry name" value="RNase_III_dom"/>
</dbReference>
<dbReference type="GO" id="GO:0006364">
    <property type="term" value="P:rRNA processing"/>
    <property type="evidence" value="ECO:0007669"/>
    <property type="project" value="InterPro"/>
</dbReference>
<dbReference type="Pfam" id="PF14622">
    <property type="entry name" value="Ribonucleas_3_3"/>
    <property type="match status" value="1"/>
</dbReference>
<dbReference type="PROSITE" id="PS00517">
    <property type="entry name" value="RNASE_3_1"/>
    <property type="match status" value="1"/>
</dbReference>
<reference evidence="10" key="1">
    <citation type="journal article" date="2014" name="Front. Microbiol.">
        <title>High frequency of phylogenetically diverse reductive dehalogenase-homologous genes in deep subseafloor sedimentary metagenomes.</title>
        <authorList>
            <person name="Kawai M."/>
            <person name="Futagami T."/>
            <person name="Toyoda A."/>
            <person name="Takaki Y."/>
            <person name="Nishi S."/>
            <person name="Hori S."/>
            <person name="Arai W."/>
            <person name="Tsubouchi T."/>
            <person name="Morono Y."/>
            <person name="Uchiyama I."/>
            <person name="Ito T."/>
            <person name="Fujiyama A."/>
            <person name="Inagaki F."/>
            <person name="Takami H."/>
        </authorList>
    </citation>
    <scope>NUCLEOTIDE SEQUENCE</scope>
    <source>
        <strain evidence="10">Expedition CK06-06</strain>
    </source>
</reference>
<evidence type="ECO:0000259" key="8">
    <source>
        <dbReference type="PROSITE" id="PS50137"/>
    </source>
</evidence>
<dbReference type="AlphaFoldDB" id="X1H5L5"/>
<keyword evidence="6" id="KW-0378">Hydrolase</keyword>
<evidence type="ECO:0000256" key="3">
    <source>
        <dbReference type="ARBA" id="ARBA00012177"/>
    </source>
</evidence>
<dbReference type="PROSITE" id="PS50137">
    <property type="entry name" value="DS_RBD"/>
    <property type="match status" value="1"/>
</dbReference>
<gene>
    <name evidence="10" type="ORF">S03H2_46561</name>
</gene>
<dbReference type="Gene3D" id="1.10.1520.10">
    <property type="entry name" value="Ribonuclease III domain"/>
    <property type="match status" value="1"/>
</dbReference>
<protein>
    <recommendedName>
        <fullName evidence="3">ribonuclease III</fullName>
        <ecNumber evidence="3">3.1.26.3</ecNumber>
    </recommendedName>
</protein>
<evidence type="ECO:0000313" key="10">
    <source>
        <dbReference type="EMBL" id="GAH64692.1"/>
    </source>
</evidence>
<keyword evidence="5" id="KW-0255">Endonuclease</keyword>
<evidence type="ECO:0000256" key="7">
    <source>
        <dbReference type="ARBA" id="ARBA00022884"/>
    </source>
</evidence>
<dbReference type="InterPro" id="IPR036389">
    <property type="entry name" value="RNase_III_sf"/>
</dbReference>
<dbReference type="PANTHER" id="PTHR11207:SF0">
    <property type="entry name" value="RIBONUCLEASE 3"/>
    <property type="match status" value="1"/>
</dbReference>
<organism evidence="10">
    <name type="scientific">marine sediment metagenome</name>
    <dbReference type="NCBI Taxonomy" id="412755"/>
    <lineage>
        <taxon>unclassified sequences</taxon>
        <taxon>metagenomes</taxon>
        <taxon>ecological metagenomes</taxon>
    </lineage>
</organism>
<dbReference type="CDD" id="cd00593">
    <property type="entry name" value="RIBOc"/>
    <property type="match status" value="1"/>
</dbReference>
<evidence type="ECO:0000259" key="9">
    <source>
        <dbReference type="PROSITE" id="PS50142"/>
    </source>
</evidence>
<comment type="similarity">
    <text evidence="2">Belongs to the ribonuclease III family.</text>
</comment>
<dbReference type="Gene3D" id="3.30.160.20">
    <property type="match status" value="1"/>
</dbReference>
<name>X1H5L5_9ZZZZ</name>
<dbReference type="HAMAP" id="MF_00104">
    <property type="entry name" value="RNase_III"/>
    <property type="match status" value="1"/>
</dbReference>
<dbReference type="EC" id="3.1.26.3" evidence="3"/>
<proteinExistence type="inferred from homology"/>
<dbReference type="SUPFAM" id="SSF69065">
    <property type="entry name" value="RNase III domain-like"/>
    <property type="match status" value="1"/>
</dbReference>
<dbReference type="SMART" id="SM00535">
    <property type="entry name" value="RIBOc"/>
    <property type="match status" value="1"/>
</dbReference>
<dbReference type="GO" id="GO:0003725">
    <property type="term" value="F:double-stranded RNA binding"/>
    <property type="evidence" value="ECO:0007669"/>
    <property type="project" value="TreeGrafter"/>
</dbReference>
<dbReference type="PROSITE" id="PS50142">
    <property type="entry name" value="RNASE_3_2"/>
    <property type="match status" value="1"/>
</dbReference>
<keyword evidence="7" id="KW-0694">RNA-binding</keyword>
<evidence type="ECO:0000256" key="2">
    <source>
        <dbReference type="ARBA" id="ARBA00010183"/>
    </source>
</evidence>
<keyword evidence="4" id="KW-0540">Nuclease</keyword>
<dbReference type="EMBL" id="BARU01029245">
    <property type="protein sequence ID" value="GAH64692.1"/>
    <property type="molecule type" value="Genomic_DNA"/>
</dbReference>
<comment type="caution">
    <text evidence="10">The sequence shown here is derived from an EMBL/GenBank/DDBJ whole genome shotgun (WGS) entry which is preliminary data.</text>
</comment>
<evidence type="ECO:0000256" key="1">
    <source>
        <dbReference type="ARBA" id="ARBA00000109"/>
    </source>
</evidence>
<evidence type="ECO:0000256" key="6">
    <source>
        <dbReference type="ARBA" id="ARBA00022801"/>
    </source>
</evidence>
<accession>X1H5L5</accession>